<dbReference type="AlphaFoldDB" id="A0A9P7XJR7"/>
<accession>A0A9P7XJR7</accession>
<sequence length="352" mass="39755">MTHDLLNFQAVRPVHPKPSTGTHQKVVKATLGDTASQVQLGNMYRRGDRVDQDYPAARYWFRKAADEGDTSGQNGLGYLYRLGLGYLKAANQGDATGQCNIGLVYDFSLIGSVNYRAAIDWYHKAARQGRAHAYASIRDLYANGQGVPQDYVKALNGAPRNLRKAFKWFENAALHGHSPSQLMLGVIHFYSDASVPLDYAKALYWIQKAASQGVALALFMVGTIHFKWLGVPQTYTTAIEWFHKAADRRFPQTQHQLSMMYLLGEDLARDFPKSWEWFRKAADQNFSESQFQVGNIYHYSRGVAKNYRAATEWYLKASGQGSGEDPDDLQGLEELIRKEKNKKLTCSKLMFC</sequence>
<dbReference type="SUPFAM" id="SSF81901">
    <property type="entry name" value="HCP-like"/>
    <property type="match status" value="2"/>
</dbReference>
<comment type="caution">
    <text evidence="2">The sequence shown here is derived from an EMBL/GenBank/DDBJ whole genome shotgun (WGS) entry which is preliminary data.</text>
</comment>
<dbReference type="PANTHER" id="PTHR11102">
    <property type="entry name" value="SEL-1-LIKE PROTEIN"/>
    <property type="match status" value="1"/>
</dbReference>
<organism evidence="2 3">
    <name type="scientific">Linnemannia hyalina</name>
    <dbReference type="NCBI Taxonomy" id="64524"/>
    <lineage>
        <taxon>Eukaryota</taxon>
        <taxon>Fungi</taxon>
        <taxon>Fungi incertae sedis</taxon>
        <taxon>Mucoromycota</taxon>
        <taxon>Mortierellomycotina</taxon>
        <taxon>Mortierellomycetes</taxon>
        <taxon>Mortierellales</taxon>
        <taxon>Mortierellaceae</taxon>
        <taxon>Linnemannia</taxon>
    </lineage>
</organism>
<dbReference type="InterPro" id="IPR011990">
    <property type="entry name" value="TPR-like_helical_dom_sf"/>
</dbReference>
<evidence type="ECO:0000313" key="2">
    <source>
        <dbReference type="EMBL" id="KAG9062177.1"/>
    </source>
</evidence>
<dbReference type="Proteomes" id="UP000707451">
    <property type="component" value="Unassembled WGS sequence"/>
</dbReference>
<reference evidence="2" key="1">
    <citation type="submission" date="2021-06" db="EMBL/GenBank/DDBJ databases">
        <title>Genome Sequence of Mortierella hyaline Strain SCG-10, a Cold-Adapted, Nitrate-Reducing Fungus Isolated from Soil in Minnesota, USA.</title>
        <authorList>
            <person name="Aldossari N."/>
        </authorList>
    </citation>
    <scope>NUCLEOTIDE SEQUENCE</scope>
    <source>
        <strain evidence="2">SCG-10</strain>
    </source>
</reference>
<dbReference type="InterPro" id="IPR050767">
    <property type="entry name" value="Sel1_AlgK"/>
</dbReference>
<gene>
    <name evidence="2" type="ORF">KI688_006509</name>
</gene>
<evidence type="ECO:0000313" key="3">
    <source>
        <dbReference type="Proteomes" id="UP000707451"/>
    </source>
</evidence>
<proteinExistence type="inferred from homology"/>
<comment type="similarity">
    <text evidence="1">Belongs to the sel-1 family.</text>
</comment>
<dbReference type="Gene3D" id="1.25.40.10">
    <property type="entry name" value="Tetratricopeptide repeat domain"/>
    <property type="match status" value="3"/>
</dbReference>
<dbReference type="SMART" id="SM00671">
    <property type="entry name" value="SEL1"/>
    <property type="match status" value="8"/>
</dbReference>
<keyword evidence="3" id="KW-1185">Reference proteome</keyword>
<name>A0A9P7XJR7_9FUNG</name>
<dbReference type="EMBL" id="JAHRHY010000020">
    <property type="protein sequence ID" value="KAG9062177.1"/>
    <property type="molecule type" value="Genomic_DNA"/>
</dbReference>
<protein>
    <recommendedName>
        <fullName evidence="4">HCP-like protein</fullName>
    </recommendedName>
</protein>
<dbReference type="OrthoDB" id="2425131at2759"/>
<dbReference type="Pfam" id="PF08238">
    <property type="entry name" value="Sel1"/>
    <property type="match status" value="8"/>
</dbReference>
<dbReference type="PANTHER" id="PTHR11102:SF160">
    <property type="entry name" value="ERAD-ASSOCIATED E3 UBIQUITIN-PROTEIN LIGASE COMPONENT HRD3"/>
    <property type="match status" value="1"/>
</dbReference>
<evidence type="ECO:0008006" key="4">
    <source>
        <dbReference type="Google" id="ProtNLM"/>
    </source>
</evidence>
<dbReference type="InterPro" id="IPR006597">
    <property type="entry name" value="Sel1-like"/>
</dbReference>
<evidence type="ECO:0000256" key="1">
    <source>
        <dbReference type="ARBA" id="ARBA00038101"/>
    </source>
</evidence>